<protein>
    <recommendedName>
        <fullName evidence="3">AraC family transcriptional regulator</fullName>
    </recommendedName>
</protein>
<name>A0ABY7YL85_9HYPH</name>
<accession>A0ABY7YL85</accession>
<evidence type="ECO:0000313" key="2">
    <source>
        <dbReference type="Proteomes" id="UP001220530"/>
    </source>
</evidence>
<dbReference type="EMBL" id="CP118246">
    <property type="protein sequence ID" value="WDR01987.1"/>
    <property type="molecule type" value="Genomic_DNA"/>
</dbReference>
<evidence type="ECO:0008006" key="3">
    <source>
        <dbReference type="Google" id="ProtNLM"/>
    </source>
</evidence>
<dbReference type="Proteomes" id="UP001220530">
    <property type="component" value="Chromosome"/>
</dbReference>
<sequence>MSTVFRYGEELYEADTCEPLRMAVEKGELELTALARGDYPGTTMPNSWLPGVRTIGYWDAPRQQSWGLDWHRNEGIEFTYLAGGSTPFSADGIEYDLGKNHLTITRPWQSHRVGDPNVAASRLHWLILDVGVRRPNQVWRWPDWLVLSSEDVRRLTQLLQLNEHPVWFANDSVGATFEAIAEVVSNPTASTRQSRLQLLVNNLLVDILELLETQWVPLDIEPDVNKAKRAAVSQRLAR</sequence>
<reference evidence="1 2" key="1">
    <citation type="submission" date="2023-02" db="EMBL/GenBank/DDBJ databases">
        <title>Devosia algicola sp. nov., isolated from the phycosphere of marine algae.</title>
        <authorList>
            <person name="Kim J.M."/>
            <person name="Lee J.K."/>
            <person name="Choi B.J."/>
            <person name="Bayburt H."/>
            <person name="Jeon C.O."/>
        </authorList>
    </citation>
    <scope>NUCLEOTIDE SEQUENCE [LARGE SCALE GENOMIC DNA]</scope>
    <source>
        <strain evidence="1 2">G20-9</strain>
    </source>
</reference>
<evidence type="ECO:0000313" key="1">
    <source>
        <dbReference type="EMBL" id="WDR01987.1"/>
    </source>
</evidence>
<keyword evidence="2" id="KW-1185">Reference proteome</keyword>
<organism evidence="1 2">
    <name type="scientific">Devosia algicola</name>
    <dbReference type="NCBI Taxonomy" id="3026418"/>
    <lineage>
        <taxon>Bacteria</taxon>
        <taxon>Pseudomonadati</taxon>
        <taxon>Pseudomonadota</taxon>
        <taxon>Alphaproteobacteria</taxon>
        <taxon>Hyphomicrobiales</taxon>
        <taxon>Devosiaceae</taxon>
        <taxon>Devosia</taxon>
    </lineage>
</organism>
<dbReference type="RefSeq" id="WP_282218396.1">
    <property type="nucleotide sequence ID" value="NZ_CP118246.1"/>
</dbReference>
<proteinExistence type="predicted"/>
<gene>
    <name evidence="1" type="ORF">PSQ19_15035</name>
</gene>